<dbReference type="PANTHER" id="PTHR18853:SF10">
    <property type="entry name" value="FHA DOMAIN-CONTAINING PROTEIN"/>
    <property type="match status" value="1"/>
</dbReference>
<evidence type="ECO:0000313" key="4">
    <source>
        <dbReference type="Proteomes" id="UP000050790"/>
    </source>
</evidence>
<feature type="coiled-coil region" evidence="1">
    <location>
        <begin position="1192"/>
        <end position="1219"/>
    </location>
</feature>
<feature type="coiled-coil region" evidence="1">
    <location>
        <begin position="1000"/>
        <end position="1041"/>
    </location>
</feature>
<dbReference type="Proteomes" id="UP000050790">
    <property type="component" value="Unassembled WGS sequence"/>
</dbReference>
<dbReference type="InterPro" id="IPR052642">
    <property type="entry name" value="CC-FHA_domain"/>
</dbReference>
<reference evidence="5" key="1">
    <citation type="submission" date="2023-11" db="UniProtKB">
        <authorList>
            <consortium name="WormBaseParasite"/>
        </authorList>
    </citation>
    <scope>IDENTIFICATION</scope>
</reference>
<dbReference type="InterPro" id="IPR008984">
    <property type="entry name" value="SMAD_FHA_dom_sf"/>
</dbReference>
<feature type="compositionally biased region" description="Basic and acidic residues" evidence="2">
    <location>
        <begin position="1427"/>
        <end position="1442"/>
    </location>
</feature>
<protein>
    <recommendedName>
        <fullName evidence="3">FHA domain-containing protein</fullName>
    </recommendedName>
</protein>
<feature type="compositionally biased region" description="Polar residues" evidence="2">
    <location>
        <begin position="946"/>
        <end position="971"/>
    </location>
</feature>
<dbReference type="PANTHER" id="PTHR18853">
    <property type="entry name" value="FORKHEAD-ASSOCIATED DOMAIN-CONTAINING PROTEIN 1-RELATED"/>
    <property type="match status" value="1"/>
</dbReference>
<feature type="coiled-coil region" evidence="1">
    <location>
        <begin position="595"/>
        <end position="639"/>
    </location>
</feature>
<feature type="region of interest" description="Disordered" evidence="2">
    <location>
        <begin position="943"/>
        <end position="995"/>
    </location>
</feature>
<feature type="domain" description="FHA" evidence="3">
    <location>
        <begin position="19"/>
        <end position="69"/>
    </location>
</feature>
<feature type="compositionally biased region" description="Polar residues" evidence="2">
    <location>
        <begin position="542"/>
        <end position="569"/>
    </location>
</feature>
<feature type="coiled-coil region" evidence="1">
    <location>
        <begin position="821"/>
        <end position="890"/>
    </location>
</feature>
<feature type="coiled-coil region" evidence="1">
    <location>
        <begin position="1305"/>
        <end position="1384"/>
    </location>
</feature>
<dbReference type="WBParaSite" id="SMRG1_46590.1">
    <property type="protein sequence ID" value="SMRG1_46590.1"/>
    <property type="gene ID" value="SMRG1_46590"/>
</dbReference>
<dbReference type="InterPro" id="IPR000253">
    <property type="entry name" value="FHA_dom"/>
</dbReference>
<dbReference type="PROSITE" id="PS50006">
    <property type="entry name" value="FHA_DOMAIN"/>
    <property type="match status" value="1"/>
</dbReference>
<accession>A0AA84ZSS2</accession>
<feature type="compositionally biased region" description="Polar residues" evidence="2">
    <location>
        <begin position="1400"/>
        <end position="1409"/>
    </location>
</feature>
<evidence type="ECO:0000256" key="1">
    <source>
        <dbReference type="SAM" id="Coils"/>
    </source>
</evidence>
<keyword evidence="1" id="KW-0175">Coiled coil</keyword>
<name>A0AA84ZSS2_9TREM</name>
<feature type="coiled-coil region" evidence="1">
    <location>
        <begin position="1068"/>
        <end position="1126"/>
    </location>
</feature>
<feature type="compositionally biased region" description="Polar residues" evidence="2">
    <location>
        <begin position="984"/>
        <end position="995"/>
    </location>
</feature>
<dbReference type="Gene3D" id="2.60.200.20">
    <property type="match status" value="1"/>
</dbReference>
<organism evidence="4 5">
    <name type="scientific">Schistosoma margrebowiei</name>
    <dbReference type="NCBI Taxonomy" id="48269"/>
    <lineage>
        <taxon>Eukaryota</taxon>
        <taxon>Metazoa</taxon>
        <taxon>Spiralia</taxon>
        <taxon>Lophotrochozoa</taxon>
        <taxon>Platyhelminthes</taxon>
        <taxon>Trematoda</taxon>
        <taxon>Digenea</taxon>
        <taxon>Strigeidida</taxon>
        <taxon>Schistosomatoidea</taxon>
        <taxon>Schistosomatidae</taxon>
        <taxon>Schistosoma</taxon>
    </lineage>
</organism>
<evidence type="ECO:0000313" key="5">
    <source>
        <dbReference type="WBParaSite" id="SMRG1_46590.1"/>
    </source>
</evidence>
<feature type="region of interest" description="Disordered" evidence="2">
    <location>
        <begin position="542"/>
        <end position="585"/>
    </location>
</feature>
<sequence>MFLSMKAMKWAYPICPRITTIGKTGCDIIIDNPTVDPQHAVIEYDPSNGLITLRDLSSRKGTFVNDQRVNGIVGLLVGDKLRFGCCSTIYEITCPGKNSHESFTGTQPVNLGNQEKRPATIPPWVKVCDDSSSSQTNISSVVSSDNKASNTCIQVDENNFEANSSSKQPESRSNTNESKMYPLYYIKANTSDRCLTNLTPNVTTSASTENDCNSDQKDQCIKELQEQINRLTPLEAITTQKDILIKHLQNQLFQMNQLSRLFHYTDNCTTLYTPRNVSFINNYTQTDHEQNIITSSSSSSSSCNQILYPTQQQEQQQQYGPIRMRPCSTPSPMKLSSNNVTMLTNHNDKMNNDTIKDGQLLEKTHRERQILSGLVIQLQKDLSNKDIQMNRLNKELNLMKNQLIEKDTTIDALHMKYNKSQDKKQYNLEKEQFEKEIDSIRQKYKTSELHNHSLQDELDKMKLDHHKLLQDIENKLVAENKLRKELEEMQIKIIELERSVRIHQLDKHEAVSEFERLRTRIMRIVFAVISETQFNTKKTLETSSNKKVTINSESNTQSMDNNQEVSNEKSPPPPPSSSLSSSIDNVDSYQNINHNEQLLDRIQFLADDYKRLQYELQVNNSIDNQMKQQNKTIENELNEFIHVYIEAQQNMKDTPRFRSSLRLKQDIELLAAYVPASEILKRLQRILLDDLQDQVNTQQRLEDCVQEAVGTIQSQNTDMLHIINRPDDLVNTIRHLAELTTIMIQQKTDLLKQIKMNEMEYQEELLKTKSLIQNEWKMIMDDKITKLNYENADKIQKAVEEVARVESLRQEQLLSVKATIIEELENKLRETRQILAEKQIVHETELNEAKEASELLPRLQQEIELKENQIEEMKSQLDQQNQANIKLHEEIEKQCELRWKSELDSYREQVRQHARTICVMEERLVKLTKQLKDTKNEVTKFKRTNTDLQSENKQLQTRLTDSHNRLQSLRAKTSARHNDDTNKHSSAYSSIDDNTNPKLVDNLKLEIIQLQNIIKDQTSTIEVLRSDLQGTQAQLSDIKGELPEIQKEEIENVLNDNKKINQELCNTKTQLINLKDSLEQMNEKLYEKDEHIKRLQITIQELTNSKHEYEYKIKHLQETINDEREKLAHHHHHNEPINASSKLTQELINLGNECKGERHHEIIDKQREALSQLRQRLRDQYMYISPKGNTESDELILQISKLKRENAELRSKAVLAEVVPSIKALTNNSTLALIDFKNGDDDQVTGQKSANMDHIGLRNAMDALYTSEECYLNLARSISSRLDLDRLPGQRSLIQVPKIERETVRKERQNTIQLLSQRIEILKDQLQHKENLLNEYERDMSRLKQAEALADAKGEQLDQFISELRSKETEIQLLRQSLDRTREALLNEQRSVAAFKKSRNSTPTSNFSSIKVIPSQKKQPRQSNNEQTDKEQRQRKAIQEKLKRKDYEIDTLKNQLEERDKKLQLLSDQTMKMRMQMGLDDI</sequence>
<evidence type="ECO:0000256" key="2">
    <source>
        <dbReference type="SAM" id="MobiDB-lite"/>
    </source>
</evidence>
<evidence type="ECO:0000259" key="3">
    <source>
        <dbReference type="PROSITE" id="PS50006"/>
    </source>
</evidence>
<dbReference type="SMART" id="SM00240">
    <property type="entry name" value="FHA"/>
    <property type="match status" value="1"/>
</dbReference>
<dbReference type="Pfam" id="PF00498">
    <property type="entry name" value="FHA"/>
    <property type="match status" value="1"/>
</dbReference>
<feature type="coiled-coil region" evidence="1">
    <location>
        <begin position="375"/>
        <end position="506"/>
    </location>
</feature>
<feature type="region of interest" description="Disordered" evidence="2">
    <location>
        <begin position="159"/>
        <end position="178"/>
    </location>
</feature>
<feature type="region of interest" description="Disordered" evidence="2">
    <location>
        <begin position="1395"/>
        <end position="1442"/>
    </location>
</feature>
<dbReference type="SUPFAM" id="SSF49879">
    <property type="entry name" value="SMAD/FHA domain"/>
    <property type="match status" value="1"/>
</dbReference>
<proteinExistence type="predicted"/>
<dbReference type="Gene3D" id="1.10.287.1490">
    <property type="match status" value="1"/>
</dbReference>